<dbReference type="InterPro" id="IPR037579">
    <property type="entry name" value="FIB_ANG-like"/>
</dbReference>
<evidence type="ECO:0000256" key="5">
    <source>
        <dbReference type="ARBA" id="ARBA00023157"/>
    </source>
</evidence>
<keyword evidence="5" id="KW-1015">Disulfide bond</keyword>
<dbReference type="InterPro" id="IPR002181">
    <property type="entry name" value="Fibrinogen_a/b/g_C_dom"/>
</dbReference>
<evidence type="ECO:0000256" key="3">
    <source>
        <dbReference type="ARBA" id="ARBA00022729"/>
    </source>
</evidence>
<dbReference type="AlphaFoldDB" id="A0A6P4YDZ3"/>
<evidence type="ECO:0000256" key="2">
    <source>
        <dbReference type="ARBA" id="ARBA00022525"/>
    </source>
</evidence>
<dbReference type="Pfam" id="PF00147">
    <property type="entry name" value="Fibrinogen_C"/>
    <property type="match status" value="2"/>
</dbReference>
<keyword evidence="3" id="KW-0732">Signal</keyword>
<dbReference type="OrthoDB" id="6145874at2759"/>
<feature type="region of interest" description="Disordered" evidence="7">
    <location>
        <begin position="1"/>
        <end position="20"/>
    </location>
</feature>
<keyword evidence="2" id="KW-0964">Secreted</keyword>
<name>A0A6P4YDZ3_BRABE</name>
<dbReference type="PROSITE" id="PS51406">
    <property type="entry name" value="FIBRINOGEN_C_2"/>
    <property type="match status" value="2"/>
</dbReference>
<evidence type="ECO:0000313" key="9">
    <source>
        <dbReference type="Proteomes" id="UP000515135"/>
    </source>
</evidence>
<dbReference type="PANTHER" id="PTHR47221">
    <property type="entry name" value="FIBRINOGEN ALPHA CHAIN"/>
    <property type="match status" value="1"/>
</dbReference>
<dbReference type="InterPro" id="IPR014716">
    <property type="entry name" value="Fibrinogen_a/b/g_C_1"/>
</dbReference>
<dbReference type="RefSeq" id="XP_019620324.1">
    <property type="nucleotide sequence ID" value="XM_019764765.1"/>
</dbReference>
<dbReference type="SUPFAM" id="SSF56496">
    <property type="entry name" value="Fibrinogen C-terminal domain-like"/>
    <property type="match status" value="2"/>
</dbReference>
<dbReference type="SMART" id="SM00186">
    <property type="entry name" value="FBG"/>
    <property type="match status" value="2"/>
</dbReference>
<dbReference type="KEGG" id="bbel:109466899"/>
<keyword evidence="6" id="KW-0325">Glycoprotein</keyword>
<feature type="domain" description="Fibrinogen C-terminal" evidence="8">
    <location>
        <begin position="7"/>
        <end position="231"/>
    </location>
</feature>
<dbReference type="CDD" id="cd00087">
    <property type="entry name" value="FReD"/>
    <property type="match status" value="2"/>
</dbReference>
<dbReference type="Gene3D" id="3.90.215.10">
    <property type="entry name" value="Gamma Fibrinogen, chain A, domain 1"/>
    <property type="match status" value="2"/>
</dbReference>
<reference evidence="10" key="1">
    <citation type="submission" date="2025-08" db="UniProtKB">
        <authorList>
            <consortium name="RefSeq"/>
        </authorList>
    </citation>
    <scope>IDENTIFICATION</scope>
    <source>
        <tissue evidence="10">Gonad</tissue>
    </source>
</reference>
<organism evidence="9 10">
    <name type="scientific">Branchiostoma belcheri</name>
    <name type="common">Amphioxus</name>
    <dbReference type="NCBI Taxonomy" id="7741"/>
    <lineage>
        <taxon>Eukaryota</taxon>
        <taxon>Metazoa</taxon>
        <taxon>Chordata</taxon>
        <taxon>Cephalochordata</taxon>
        <taxon>Leptocardii</taxon>
        <taxon>Amphioxiformes</taxon>
        <taxon>Branchiostomatidae</taxon>
        <taxon>Branchiostoma</taxon>
    </lineage>
</organism>
<dbReference type="Proteomes" id="UP000515135">
    <property type="component" value="Unplaced"/>
</dbReference>
<evidence type="ECO:0000256" key="4">
    <source>
        <dbReference type="ARBA" id="ARBA00023054"/>
    </source>
</evidence>
<keyword evidence="4" id="KW-0175">Coiled coil</keyword>
<dbReference type="InterPro" id="IPR036056">
    <property type="entry name" value="Fibrinogen-like_C"/>
</dbReference>
<proteinExistence type="predicted"/>
<protein>
    <submittedName>
        <fullName evidence="10">Uncharacterized protein LOC109466899</fullName>
    </submittedName>
</protein>
<dbReference type="PANTHER" id="PTHR47221:SF6">
    <property type="entry name" value="FIBRINOGEN ALPHA CHAIN"/>
    <property type="match status" value="1"/>
</dbReference>
<comment type="subcellular location">
    <subcellularLocation>
        <location evidence="1">Secreted</location>
    </subcellularLocation>
</comment>
<feature type="domain" description="Fibrinogen C-terminal" evidence="8">
    <location>
        <begin position="251"/>
        <end position="482"/>
    </location>
</feature>
<evidence type="ECO:0000256" key="1">
    <source>
        <dbReference type="ARBA" id="ARBA00004613"/>
    </source>
</evidence>
<accession>A0A6P4YDZ3</accession>
<dbReference type="GO" id="GO:0005576">
    <property type="term" value="C:extracellular region"/>
    <property type="evidence" value="ECO:0007669"/>
    <property type="project" value="UniProtKB-SubCell"/>
</dbReference>
<dbReference type="GeneID" id="109466899"/>
<gene>
    <name evidence="10" type="primary">LOC109466899</name>
</gene>
<evidence type="ECO:0000256" key="6">
    <source>
        <dbReference type="ARBA" id="ARBA00023180"/>
    </source>
</evidence>
<evidence type="ECO:0000259" key="8">
    <source>
        <dbReference type="PROSITE" id="PS51406"/>
    </source>
</evidence>
<keyword evidence="9" id="KW-1185">Reference proteome</keyword>
<evidence type="ECO:0000313" key="10">
    <source>
        <dbReference type="RefSeq" id="XP_019620324.1"/>
    </source>
</evidence>
<sequence length="514" mass="58714">MVTAHVHSKGDTRLDSTNSYNQGQKDSGVYSIQSRDLDDVFSAWCEFEDGGAWTVIQRRQDGSVDFFRNWQEYKDGFGDVAGEYWLGNNNIYRLTNQAKYKLRIDLEDFNGRTFFAEYSHFRVENEADDYRLRLGNHSGNIGDGMTKLDRDQPFTTKDHGTLQGSHCASVQKTGWWFGKVCLNWANLNGMYKDSGEYTGEQNGIFWFPLRLIGYSKQHSLKKVTMKLRRLAEPLETEPTTTPAPEECKDLCNDTKLYEDCDAVKRSGERGSGVFWIRPRNTVEPFPVFCDLQDGDAAWTVIQQRNHTVGENFTRGWEDYKNGFGVIPREYWLGNDKIHQLTKDGDFRIKIHVQAFNGLVGSYQYDNFRVAGEDENYRLTLSGFTGKAGSCMERAGADLNGMAFSTMDRDNDKASYSCAERLKGGWWYKRCSLLILNGIIKKYSGHDEYREVTGRGEGLYNVCLQQGPPVSLGWVTIKIQARQRPDVYRDCDHARSDGKTASGVYHIQPRGIRSN</sequence>
<evidence type="ECO:0000256" key="7">
    <source>
        <dbReference type="SAM" id="MobiDB-lite"/>
    </source>
</evidence>